<dbReference type="Proteomes" id="UP000663828">
    <property type="component" value="Unassembled WGS sequence"/>
</dbReference>
<accession>A0A815BAF6</accession>
<dbReference type="AlphaFoldDB" id="A0A815BAF6"/>
<dbReference type="PANTHER" id="PTHR47642">
    <property type="entry name" value="ATP-DEPENDENT DNA HELICASE"/>
    <property type="match status" value="1"/>
</dbReference>
<evidence type="ECO:0008006" key="3">
    <source>
        <dbReference type="Google" id="ProtNLM"/>
    </source>
</evidence>
<proteinExistence type="predicted"/>
<comment type="caution">
    <text evidence="1">The sequence shown here is derived from an EMBL/GenBank/DDBJ whole genome shotgun (WGS) entry which is preliminary data.</text>
</comment>
<gene>
    <name evidence="1" type="ORF">XAT740_LOCUS26984</name>
</gene>
<protein>
    <recommendedName>
        <fullName evidence="3">DNA helicase</fullName>
    </recommendedName>
</protein>
<dbReference type="SUPFAM" id="SSF52540">
    <property type="entry name" value="P-loop containing nucleoside triphosphate hydrolases"/>
    <property type="match status" value="1"/>
</dbReference>
<dbReference type="InterPro" id="IPR027417">
    <property type="entry name" value="P-loop_NTPase"/>
</dbReference>
<evidence type="ECO:0000313" key="2">
    <source>
        <dbReference type="Proteomes" id="UP000663828"/>
    </source>
</evidence>
<reference evidence="1" key="1">
    <citation type="submission" date="2021-02" db="EMBL/GenBank/DDBJ databases">
        <authorList>
            <person name="Nowell W R."/>
        </authorList>
    </citation>
    <scope>NUCLEOTIDE SEQUENCE</scope>
</reference>
<dbReference type="EMBL" id="CAJNOR010002224">
    <property type="protein sequence ID" value="CAF1265010.1"/>
    <property type="molecule type" value="Genomic_DNA"/>
</dbReference>
<evidence type="ECO:0000313" key="1">
    <source>
        <dbReference type="EMBL" id="CAF1265010.1"/>
    </source>
</evidence>
<organism evidence="1 2">
    <name type="scientific">Adineta ricciae</name>
    <name type="common">Rotifer</name>
    <dbReference type="NCBI Taxonomy" id="249248"/>
    <lineage>
        <taxon>Eukaryota</taxon>
        <taxon>Metazoa</taxon>
        <taxon>Spiralia</taxon>
        <taxon>Gnathifera</taxon>
        <taxon>Rotifera</taxon>
        <taxon>Eurotatoria</taxon>
        <taxon>Bdelloidea</taxon>
        <taxon>Adinetida</taxon>
        <taxon>Adinetidae</taxon>
        <taxon>Adineta</taxon>
    </lineage>
</organism>
<keyword evidence="2" id="KW-1185">Reference proteome</keyword>
<name>A0A815BAF6_ADIRI</name>
<sequence length="322" mass="36602">MCSAKHVDPQVPFGGVNVIFFGDCLQYRPVYDSPLHTVFSSSKKKQGKIPSEKEIQQRVSRSLILQMNCVVKLTQQMRTEDLRYLQLLDRLRHGQCNYDDYELLQTRVVGQPTIESLHDSPWNKAPILVFRNEVRTQINNKAAIHNATQMGDPLMVCVAQDTCKGKAIEDPILRKKLLELSDSKTEHLPGLLPFVPGMPVILTQNIATELGLINGINGVSRQLVYHEDWVLTQNLLEMFPNNTKYIRRPIYALIEITKSKIECKLQDLESKLIPIPLVEQTFRIDVADILPKDKKPKPNQKTTLSIKTSCVTTCACLLHYNA</sequence>
<dbReference type="InterPro" id="IPR051055">
    <property type="entry name" value="PIF1_helicase"/>
</dbReference>